<accession>M3IGK4</accession>
<dbReference type="eggNOG" id="ENOG502T68W">
    <property type="taxonomic scope" value="Eukaryota"/>
</dbReference>
<comment type="caution">
    <text evidence="1">The sequence shown here is derived from an EMBL/GenBank/DDBJ whole genome shotgun (WGS) entry which is preliminary data.</text>
</comment>
<dbReference type="HOGENOM" id="CLU_1042060_0_0_1"/>
<dbReference type="EMBL" id="AOGT01002503">
    <property type="protein sequence ID" value="EMG45396.1"/>
    <property type="molecule type" value="Genomic_DNA"/>
</dbReference>
<name>M3IGK4_CANMX</name>
<proteinExistence type="predicted"/>
<keyword evidence="2" id="KW-1185">Reference proteome</keyword>
<evidence type="ECO:0000313" key="2">
    <source>
        <dbReference type="Proteomes" id="UP000011777"/>
    </source>
</evidence>
<organism evidence="1 2">
    <name type="scientific">Candida maltosa (strain Xu316)</name>
    <name type="common">Yeast</name>
    <dbReference type="NCBI Taxonomy" id="1245528"/>
    <lineage>
        <taxon>Eukaryota</taxon>
        <taxon>Fungi</taxon>
        <taxon>Dikarya</taxon>
        <taxon>Ascomycota</taxon>
        <taxon>Saccharomycotina</taxon>
        <taxon>Pichiomycetes</taxon>
        <taxon>Debaryomycetaceae</taxon>
        <taxon>Candida/Lodderomyces clade</taxon>
        <taxon>Candida</taxon>
    </lineage>
</organism>
<reference evidence="1 2" key="1">
    <citation type="submission" date="2013-02" db="EMBL/GenBank/DDBJ databases">
        <title>Genome sequence of Candida maltosa Xu316, a potential industrial strain for xylitol and ethanol production.</title>
        <authorList>
            <person name="Yu J."/>
            <person name="Wang Q."/>
            <person name="Geng X."/>
            <person name="Bao W."/>
            <person name="He P."/>
            <person name="Cai J."/>
        </authorList>
    </citation>
    <scope>NUCLEOTIDE SEQUENCE [LARGE SCALE GENOMIC DNA]</scope>
    <source>
        <strain evidence="2">Xu316</strain>
    </source>
</reference>
<sequence>MVFNKVQTFLLHRIFKDLDKRLFEDNVGFPIVSAVETGSKSIPYEFIVNSPTTILKNQIFVYNYLIEKLKKFPLTEHNFEFFVYAFEYQHLFSKKEKLSKRDVIDLIAYVVKSCNRPIDASNLTETLVSLINPSVKIIIYDFLAFTKKFTNLTSANIKKAVAMTYAYEVFCYPTINRCINKTVNLNPEIVRGFIRDYYFRYLEWHESVFIELVEEVPKYCTNNFGSDAEQTTAAILDNMTLSGMQSMQLLELLEKSGKEYRRRRDNL</sequence>
<evidence type="ECO:0000313" key="1">
    <source>
        <dbReference type="EMBL" id="EMG45396.1"/>
    </source>
</evidence>
<dbReference type="Proteomes" id="UP000011777">
    <property type="component" value="Unassembled WGS sequence"/>
</dbReference>
<gene>
    <name evidence="1" type="ORF">G210_4420</name>
</gene>
<protein>
    <submittedName>
        <fullName evidence="1">Uncharacterized protein</fullName>
    </submittedName>
</protein>
<dbReference type="OrthoDB" id="4011634at2759"/>
<dbReference type="AlphaFoldDB" id="M3IGK4"/>
<dbReference type="OMA" id="FILHRIF"/>